<dbReference type="InterPro" id="IPR003171">
    <property type="entry name" value="Mehydrof_redctse-like"/>
</dbReference>
<accession>A0A139AU08</accession>
<dbReference type="InterPro" id="IPR004621">
    <property type="entry name" value="Fadh2_euk"/>
</dbReference>
<dbReference type="AlphaFoldDB" id="A0A139AU08"/>
<dbReference type="InterPro" id="IPR053806">
    <property type="entry name" value="MTHFR_C"/>
</dbReference>
<evidence type="ECO:0000256" key="6">
    <source>
        <dbReference type="ARBA" id="ARBA00022857"/>
    </source>
</evidence>
<dbReference type="OMA" id="AWKEEFY"/>
<evidence type="ECO:0000256" key="7">
    <source>
        <dbReference type="ARBA" id="ARBA00023002"/>
    </source>
</evidence>
<evidence type="ECO:0000256" key="5">
    <source>
        <dbReference type="ARBA" id="ARBA00022827"/>
    </source>
</evidence>
<keyword evidence="5" id="KW-0274">FAD</keyword>
<dbReference type="Pfam" id="PF02219">
    <property type="entry name" value="MTHFR"/>
    <property type="match status" value="1"/>
</dbReference>
<name>A0A139AU08_GONPJ</name>
<evidence type="ECO:0000259" key="9">
    <source>
        <dbReference type="Pfam" id="PF21895"/>
    </source>
</evidence>
<feature type="domain" description="MTHFR SAM-binding regulatory" evidence="9">
    <location>
        <begin position="301"/>
        <end position="580"/>
    </location>
</feature>
<evidence type="ECO:0000256" key="4">
    <source>
        <dbReference type="ARBA" id="ARBA00022630"/>
    </source>
</evidence>
<dbReference type="FunFam" id="3.20.20.220:FF:000002">
    <property type="entry name" value="Methylenetetrahydrofolate reductase"/>
    <property type="match status" value="1"/>
</dbReference>
<comment type="pathway">
    <text evidence="2 8">One-carbon metabolism; tetrahydrofolate interconversion.</text>
</comment>
<evidence type="ECO:0000313" key="10">
    <source>
        <dbReference type="EMBL" id="KXS20211.1"/>
    </source>
</evidence>
<dbReference type="EMBL" id="KQ965736">
    <property type="protein sequence ID" value="KXS20211.1"/>
    <property type="molecule type" value="Genomic_DNA"/>
</dbReference>
<sequence length="587" mass="66899">MKISKKLEKAFKEDRCFWSFEYFPPKTPQGVMNLYDRLERMYQLGPEFIDVTWGAGGSTSDVTLEICATAQAVYGLETCMHLTCTNMGRDKVDEALKAAKLAGIQNILALRGDPPRGQLEWTAVDSGFSNAIDLVKYIRSRYGDYFCIGVAGYPEGHIDNPDKEADFDNFVRKCKAGADYIVTQLFYDCDVFLEWERKIRAAGVDIPILPGIMPIQSYNGFARMTSLCKTLVPQKIYDDLEPIKEDDAAVKEYGVQQAIEMCNYLKERGMRGFHFYTLNLEKSVRLILEGLGFVAPVEIAKPLPWNPSLAEKRKDESVRPIFWKNRARSYILRTESWDDFPNGRWGDSRSPAYGNLDGYGVSLKYTKKEALEMWKDPTKVSDICDLFARYVSNQLPALPWSDAPLAHESDAIRDKLAQVNHQGFLTINSQPAVDGVRSDDAMFGWGPRNGYVYQKAYLEFFVCPKVLDALIRRIKNVDGITYYAVNKDGDLRTNTISEGANAVTWGVFPGREVLQPTIVESQSFLAWKDEAYDLWLKWRDIYPKGAEAQRVIQHVYDTWFLVNIVDNDYKRKDGIFELLDGLQCAEQ</sequence>
<dbReference type="Proteomes" id="UP000070544">
    <property type="component" value="Unassembled WGS sequence"/>
</dbReference>
<evidence type="ECO:0000256" key="2">
    <source>
        <dbReference type="ARBA" id="ARBA00004777"/>
    </source>
</evidence>
<evidence type="ECO:0000256" key="3">
    <source>
        <dbReference type="ARBA" id="ARBA00006743"/>
    </source>
</evidence>
<dbReference type="InterPro" id="IPR029041">
    <property type="entry name" value="FAD-linked_oxidoreductase-like"/>
</dbReference>
<evidence type="ECO:0000256" key="8">
    <source>
        <dbReference type="RuleBase" id="RU004254"/>
    </source>
</evidence>
<evidence type="ECO:0000256" key="1">
    <source>
        <dbReference type="ARBA" id="ARBA00001974"/>
    </source>
</evidence>
<organism evidence="10 11">
    <name type="scientific">Gonapodya prolifera (strain JEL478)</name>
    <name type="common">Monoblepharis prolifera</name>
    <dbReference type="NCBI Taxonomy" id="1344416"/>
    <lineage>
        <taxon>Eukaryota</taxon>
        <taxon>Fungi</taxon>
        <taxon>Fungi incertae sedis</taxon>
        <taxon>Chytridiomycota</taxon>
        <taxon>Chytridiomycota incertae sedis</taxon>
        <taxon>Monoblepharidomycetes</taxon>
        <taxon>Monoblepharidales</taxon>
        <taxon>Gonapodyaceae</taxon>
        <taxon>Gonapodya</taxon>
    </lineage>
</organism>
<dbReference type="GO" id="GO:0009086">
    <property type="term" value="P:methionine biosynthetic process"/>
    <property type="evidence" value="ECO:0007669"/>
    <property type="project" value="EnsemblFungi"/>
</dbReference>
<dbReference type="STRING" id="1344416.A0A139AU08"/>
<dbReference type="GO" id="GO:0004489">
    <property type="term" value="F:methylenetetrahydrofolate reductase [NAD(P)H] activity"/>
    <property type="evidence" value="ECO:0007669"/>
    <property type="project" value="EnsemblFungi"/>
</dbReference>
<dbReference type="GO" id="GO:0005829">
    <property type="term" value="C:cytosol"/>
    <property type="evidence" value="ECO:0007669"/>
    <property type="project" value="TreeGrafter"/>
</dbReference>
<dbReference type="GO" id="GO:0071949">
    <property type="term" value="F:FAD binding"/>
    <property type="evidence" value="ECO:0007669"/>
    <property type="project" value="TreeGrafter"/>
</dbReference>
<reference evidence="10 11" key="1">
    <citation type="journal article" date="2015" name="Genome Biol. Evol.">
        <title>Phylogenomic analyses indicate that early fungi evolved digesting cell walls of algal ancestors of land plants.</title>
        <authorList>
            <person name="Chang Y."/>
            <person name="Wang S."/>
            <person name="Sekimoto S."/>
            <person name="Aerts A.L."/>
            <person name="Choi C."/>
            <person name="Clum A."/>
            <person name="LaButti K.M."/>
            <person name="Lindquist E.A."/>
            <person name="Yee Ngan C."/>
            <person name="Ohm R.A."/>
            <person name="Salamov A.A."/>
            <person name="Grigoriev I.V."/>
            <person name="Spatafora J.W."/>
            <person name="Berbee M.L."/>
        </authorList>
    </citation>
    <scope>NUCLEOTIDE SEQUENCE [LARGE SCALE GENOMIC DNA]</scope>
    <source>
        <strain evidence="10 11">JEL478</strain>
    </source>
</reference>
<comment type="similarity">
    <text evidence="3">Belongs to the methylenetetrahydrofolate reductase family.</text>
</comment>
<dbReference type="NCBIfam" id="TIGR00677">
    <property type="entry name" value="fadh2_euk"/>
    <property type="match status" value="1"/>
</dbReference>
<dbReference type="SUPFAM" id="SSF51730">
    <property type="entry name" value="FAD-linked oxidoreductase"/>
    <property type="match status" value="1"/>
</dbReference>
<dbReference type="Pfam" id="PF21895">
    <property type="entry name" value="MTHFR_C"/>
    <property type="match status" value="1"/>
</dbReference>
<keyword evidence="7" id="KW-0560">Oxidoreductase</keyword>
<gene>
    <name evidence="10" type="ORF">M427DRAFT_404698</name>
</gene>
<keyword evidence="6" id="KW-0521">NADP</keyword>
<comment type="cofactor">
    <cofactor evidence="1">
        <name>FAD</name>
        <dbReference type="ChEBI" id="CHEBI:57692"/>
    </cofactor>
</comment>
<dbReference type="CDD" id="cd00537">
    <property type="entry name" value="MTHFR"/>
    <property type="match status" value="1"/>
</dbReference>
<dbReference type="PANTHER" id="PTHR45754:SF3">
    <property type="entry name" value="METHYLENETETRAHYDROFOLATE REDUCTASE (NADPH)"/>
    <property type="match status" value="1"/>
</dbReference>
<keyword evidence="11" id="KW-1185">Reference proteome</keyword>
<keyword evidence="4" id="KW-0285">Flavoprotein</keyword>
<proteinExistence type="inferred from homology"/>
<protein>
    <submittedName>
        <fullName evidence="10">Methylenetetrahydrofolate reduct</fullName>
    </submittedName>
</protein>
<evidence type="ECO:0000313" key="11">
    <source>
        <dbReference type="Proteomes" id="UP000070544"/>
    </source>
</evidence>
<dbReference type="GO" id="GO:0035999">
    <property type="term" value="P:tetrahydrofolate interconversion"/>
    <property type="evidence" value="ECO:0007669"/>
    <property type="project" value="UniProtKB-UniPathway"/>
</dbReference>
<dbReference type="UniPathway" id="UPA00193"/>
<dbReference type="PANTHER" id="PTHR45754">
    <property type="entry name" value="METHYLENETETRAHYDROFOLATE REDUCTASE"/>
    <property type="match status" value="1"/>
</dbReference>
<dbReference type="Gene3D" id="3.20.20.220">
    <property type="match status" value="1"/>
</dbReference>
<dbReference type="OrthoDB" id="16284at2759"/>